<keyword evidence="7 11" id="KW-1133">Transmembrane helix</keyword>
<dbReference type="PRINTS" id="PR01853">
    <property type="entry name" value="YAJCTRNLCASE"/>
</dbReference>
<keyword evidence="5 11" id="KW-0812">Transmembrane</keyword>
<evidence type="ECO:0000256" key="4">
    <source>
        <dbReference type="ARBA" id="ARBA00022475"/>
    </source>
</evidence>
<accession>A0A1T4KQJ1</accession>
<dbReference type="GO" id="GO:0015031">
    <property type="term" value="P:protein transport"/>
    <property type="evidence" value="ECO:0007669"/>
    <property type="project" value="UniProtKB-KW"/>
</dbReference>
<evidence type="ECO:0000256" key="3">
    <source>
        <dbReference type="ARBA" id="ARBA00022448"/>
    </source>
</evidence>
<keyword evidence="4" id="KW-1003">Cell membrane</keyword>
<evidence type="ECO:0000256" key="5">
    <source>
        <dbReference type="ARBA" id="ARBA00022692"/>
    </source>
</evidence>
<keyword evidence="3" id="KW-0813">Transport</keyword>
<dbReference type="Proteomes" id="UP000189941">
    <property type="component" value="Unassembled WGS sequence"/>
</dbReference>
<dbReference type="RefSeq" id="WP_078755612.1">
    <property type="nucleotide sequence ID" value="NZ_FUWO01000005.1"/>
</dbReference>
<keyword evidence="6" id="KW-0653">Protein transport</keyword>
<dbReference type="Pfam" id="PF02699">
    <property type="entry name" value="YajC"/>
    <property type="match status" value="1"/>
</dbReference>
<keyword evidence="9 11" id="KW-0472">Membrane</keyword>
<evidence type="ECO:0000256" key="2">
    <source>
        <dbReference type="ARBA" id="ARBA00006742"/>
    </source>
</evidence>
<dbReference type="NCBIfam" id="TIGR00739">
    <property type="entry name" value="yajC"/>
    <property type="match status" value="1"/>
</dbReference>
<feature type="region of interest" description="Disordered" evidence="10">
    <location>
        <begin position="88"/>
        <end position="114"/>
    </location>
</feature>
<dbReference type="OrthoDB" id="9800132at2"/>
<comment type="similarity">
    <text evidence="2">Belongs to the YajC family.</text>
</comment>
<proteinExistence type="inferred from homology"/>
<evidence type="ECO:0000256" key="1">
    <source>
        <dbReference type="ARBA" id="ARBA00004162"/>
    </source>
</evidence>
<dbReference type="STRING" id="1121925.SAMN02746011_00817"/>
<gene>
    <name evidence="12" type="ORF">SAMN02746011_00817</name>
</gene>
<sequence length="114" mass="12736">MELLATFLPFALMMGVMWFLMIRPQKKQAQERKTMLENMQPGHHVVTIGGLHGILEEINRATQTVVIDCEGVYLTFNLSAIATVKEATPTQPTTTVEEEVEEEIVHDAEVAPEA</sequence>
<evidence type="ECO:0000256" key="10">
    <source>
        <dbReference type="SAM" id="MobiDB-lite"/>
    </source>
</evidence>
<keyword evidence="13" id="KW-1185">Reference proteome</keyword>
<feature type="compositionally biased region" description="Basic and acidic residues" evidence="10">
    <location>
        <begin position="103"/>
        <end position="114"/>
    </location>
</feature>
<dbReference type="InterPro" id="IPR003849">
    <property type="entry name" value="Preprotein_translocase_YajC"/>
</dbReference>
<evidence type="ECO:0000256" key="9">
    <source>
        <dbReference type="ARBA" id="ARBA00023136"/>
    </source>
</evidence>
<keyword evidence="8" id="KW-0811">Translocation</keyword>
<evidence type="ECO:0000256" key="7">
    <source>
        <dbReference type="ARBA" id="ARBA00022989"/>
    </source>
</evidence>
<dbReference type="PANTHER" id="PTHR33909">
    <property type="entry name" value="SEC TRANSLOCON ACCESSORY COMPLEX SUBUNIT YAJC"/>
    <property type="match status" value="1"/>
</dbReference>
<dbReference type="GO" id="GO:0005886">
    <property type="term" value="C:plasma membrane"/>
    <property type="evidence" value="ECO:0007669"/>
    <property type="project" value="UniProtKB-SubCell"/>
</dbReference>
<name>A0A1T4KQJ1_9LACT</name>
<dbReference type="PANTHER" id="PTHR33909:SF1">
    <property type="entry name" value="SEC TRANSLOCON ACCESSORY COMPLEX SUBUNIT YAJC"/>
    <property type="match status" value="1"/>
</dbReference>
<dbReference type="SMART" id="SM01323">
    <property type="entry name" value="YajC"/>
    <property type="match status" value="1"/>
</dbReference>
<feature type="transmembrane region" description="Helical" evidence="11">
    <location>
        <begin position="6"/>
        <end position="22"/>
    </location>
</feature>
<comment type="subcellular location">
    <subcellularLocation>
        <location evidence="1">Cell membrane</location>
        <topology evidence="1">Single-pass membrane protein</topology>
    </subcellularLocation>
</comment>
<evidence type="ECO:0000313" key="13">
    <source>
        <dbReference type="Proteomes" id="UP000189941"/>
    </source>
</evidence>
<evidence type="ECO:0000256" key="6">
    <source>
        <dbReference type="ARBA" id="ARBA00022927"/>
    </source>
</evidence>
<reference evidence="13" key="1">
    <citation type="submission" date="2017-02" db="EMBL/GenBank/DDBJ databases">
        <authorList>
            <person name="Varghese N."/>
            <person name="Submissions S."/>
        </authorList>
    </citation>
    <scope>NUCLEOTIDE SEQUENCE [LARGE SCALE GENOMIC DNA]</scope>
    <source>
        <strain evidence="13">DSM 15739</strain>
    </source>
</reference>
<evidence type="ECO:0000256" key="8">
    <source>
        <dbReference type="ARBA" id="ARBA00023010"/>
    </source>
</evidence>
<dbReference type="EMBL" id="FUWO01000005">
    <property type="protein sequence ID" value="SJZ44709.1"/>
    <property type="molecule type" value="Genomic_DNA"/>
</dbReference>
<evidence type="ECO:0000256" key="11">
    <source>
        <dbReference type="SAM" id="Phobius"/>
    </source>
</evidence>
<protein>
    <submittedName>
        <fullName evidence="12">Protein translocase subunit yajC</fullName>
    </submittedName>
</protein>
<dbReference type="AlphaFoldDB" id="A0A1T4KQJ1"/>
<evidence type="ECO:0000313" key="12">
    <source>
        <dbReference type="EMBL" id="SJZ44709.1"/>
    </source>
</evidence>
<organism evidence="12 13">
    <name type="scientific">Globicatella sulfidifaciens DSM 15739</name>
    <dbReference type="NCBI Taxonomy" id="1121925"/>
    <lineage>
        <taxon>Bacteria</taxon>
        <taxon>Bacillati</taxon>
        <taxon>Bacillota</taxon>
        <taxon>Bacilli</taxon>
        <taxon>Lactobacillales</taxon>
        <taxon>Aerococcaceae</taxon>
        <taxon>Globicatella</taxon>
    </lineage>
</organism>